<organism evidence="6 7">
    <name type="scientific">Candidatus Thermofonsia Clade 3 bacterium</name>
    <dbReference type="NCBI Taxonomy" id="2364212"/>
    <lineage>
        <taxon>Bacteria</taxon>
        <taxon>Bacillati</taxon>
        <taxon>Chloroflexota</taxon>
        <taxon>Candidatus Thermofontia</taxon>
        <taxon>Candidatus Thermofonsia Clade 3</taxon>
    </lineage>
</organism>
<evidence type="ECO:0000313" key="7">
    <source>
        <dbReference type="Proteomes" id="UP000230790"/>
    </source>
</evidence>
<comment type="caution">
    <text evidence="6">The sequence shown here is derived from an EMBL/GenBank/DDBJ whole genome shotgun (WGS) entry which is preliminary data.</text>
</comment>
<feature type="non-terminal residue" evidence="6">
    <location>
        <position position="159"/>
    </location>
</feature>
<keyword evidence="3" id="KW-0862">Zinc</keyword>
<dbReference type="PANTHER" id="PTHR36447">
    <property type="entry name" value="BETA-GALACTOSIDASE GANA"/>
    <property type="match status" value="1"/>
</dbReference>
<evidence type="ECO:0000313" key="6">
    <source>
        <dbReference type="EMBL" id="PJF46476.1"/>
    </source>
</evidence>
<reference evidence="6 7" key="1">
    <citation type="submission" date="2017-11" db="EMBL/GenBank/DDBJ databases">
        <title>Evolution of Phototrophy in the Chloroflexi Phylum Driven by Horizontal Gene Transfer.</title>
        <authorList>
            <person name="Ward L.M."/>
            <person name="Hemp J."/>
            <person name="Shih P.M."/>
            <person name="Mcglynn S.E."/>
            <person name="Fischer W."/>
        </authorList>
    </citation>
    <scope>NUCLEOTIDE SEQUENCE [LARGE SCALE GENOMIC DNA]</scope>
    <source>
        <strain evidence="6">JP3_7</strain>
    </source>
</reference>
<dbReference type="AlphaFoldDB" id="A0A2M8Q9K0"/>
<sequence length="159" mass="18463">MFRFGVDYYPEHWPEERWALDARLMQEAGFNTVRLAEFAWSRLEPAPGRFNFDWLDRAIAILQERGIQVVLGTPTASPPPWVMAMHPDAHRVLPSGLRVAYGNRRNYCPTHAGYRERGRIITQAMAEHYAHHPAVIGWQIDNEFGDRCYCEHCRAAFHV</sequence>
<protein>
    <submittedName>
        <fullName evidence="6">Beta-galactosidase</fullName>
    </submittedName>
</protein>
<dbReference type="InterPro" id="IPR003476">
    <property type="entry name" value="Glyco_hydro_42"/>
</dbReference>
<evidence type="ECO:0000256" key="1">
    <source>
        <dbReference type="ARBA" id="ARBA00022723"/>
    </source>
</evidence>
<feature type="domain" description="Glycoside hydrolase family 42 N-terminal" evidence="5">
    <location>
        <begin position="7"/>
        <end position="158"/>
    </location>
</feature>
<dbReference type="EMBL" id="PGTN01000185">
    <property type="protein sequence ID" value="PJF46476.1"/>
    <property type="molecule type" value="Genomic_DNA"/>
</dbReference>
<accession>A0A2M8Q9K0</accession>
<dbReference type="SUPFAM" id="SSF51445">
    <property type="entry name" value="(Trans)glycosidases"/>
    <property type="match status" value="1"/>
</dbReference>
<name>A0A2M8Q9K0_9CHLR</name>
<keyword evidence="1" id="KW-0479">Metal-binding</keyword>
<evidence type="ECO:0000256" key="3">
    <source>
        <dbReference type="ARBA" id="ARBA00022833"/>
    </source>
</evidence>
<keyword evidence="4" id="KW-0326">Glycosidase</keyword>
<dbReference type="InterPro" id="IPR017853">
    <property type="entry name" value="GH"/>
</dbReference>
<evidence type="ECO:0000259" key="5">
    <source>
        <dbReference type="Pfam" id="PF02449"/>
    </source>
</evidence>
<dbReference type="InterPro" id="IPR013529">
    <property type="entry name" value="Glyco_hydro_42_N"/>
</dbReference>
<evidence type="ECO:0000256" key="2">
    <source>
        <dbReference type="ARBA" id="ARBA00022801"/>
    </source>
</evidence>
<dbReference type="Gene3D" id="3.20.20.80">
    <property type="entry name" value="Glycosidases"/>
    <property type="match status" value="1"/>
</dbReference>
<dbReference type="GO" id="GO:0005975">
    <property type="term" value="P:carbohydrate metabolic process"/>
    <property type="evidence" value="ECO:0007669"/>
    <property type="project" value="InterPro"/>
</dbReference>
<dbReference type="Proteomes" id="UP000230790">
    <property type="component" value="Unassembled WGS sequence"/>
</dbReference>
<keyword evidence="2" id="KW-0378">Hydrolase</keyword>
<dbReference type="GO" id="GO:0046872">
    <property type="term" value="F:metal ion binding"/>
    <property type="evidence" value="ECO:0007669"/>
    <property type="project" value="UniProtKB-KW"/>
</dbReference>
<gene>
    <name evidence="6" type="ORF">CUN48_13610</name>
</gene>
<dbReference type="GO" id="GO:0004565">
    <property type="term" value="F:beta-galactosidase activity"/>
    <property type="evidence" value="ECO:0007669"/>
    <property type="project" value="InterPro"/>
</dbReference>
<dbReference type="PANTHER" id="PTHR36447:SF2">
    <property type="entry name" value="BETA-GALACTOSIDASE YESZ"/>
    <property type="match status" value="1"/>
</dbReference>
<evidence type="ECO:0000256" key="4">
    <source>
        <dbReference type="ARBA" id="ARBA00023295"/>
    </source>
</evidence>
<dbReference type="Pfam" id="PF02449">
    <property type="entry name" value="Glyco_hydro_42"/>
    <property type="match status" value="1"/>
</dbReference>
<proteinExistence type="predicted"/>
<dbReference type="GO" id="GO:0009341">
    <property type="term" value="C:beta-galactosidase complex"/>
    <property type="evidence" value="ECO:0007669"/>
    <property type="project" value="InterPro"/>
</dbReference>